<dbReference type="InterPro" id="IPR013797">
    <property type="entry name" value="Maltooligo_trehalose_synth_4"/>
</dbReference>
<dbReference type="SMART" id="SM00642">
    <property type="entry name" value="Aamy"/>
    <property type="match status" value="1"/>
</dbReference>
<dbReference type="Pfam" id="PF00128">
    <property type="entry name" value="Alpha-amylase"/>
    <property type="match status" value="1"/>
</dbReference>
<dbReference type="AlphaFoldDB" id="A0AAF1KQ65"/>
<dbReference type="InterPro" id="IPR006047">
    <property type="entry name" value="GH13_cat_dom"/>
</dbReference>
<accession>A0AAF1KQ65</accession>
<evidence type="ECO:0000313" key="3">
    <source>
        <dbReference type="Proteomes" id="UP000249499"/>
    </source>
</evidence>
<dbReference type="EMBL" id="CP117255">
    <property type="protein sequence ID" value="WFR95532.1"/>
    <property type="molecule type" value="Genomic_DNA"/>
</dbReference>
<dbReference type="Gene3D" id="3.20.20.80">
    <property type="entry name" value="Glycosidases"/>
    <property type="match status" value="1"/>
</dbReference>
<dbReference type="PANTHER" id="PTHR10357:SF216">
    <property type="entry name" value="MALTOOLIGOSYL TREHALOSE SYNTHASE-RELATED"/>
    <property type="match status" value="1"/>
</dbReference>
<dbReference type="GO" id="GO:0005992">
    <property type="term" value="P:trehalose biosynthetic process"/>
    <property type="evidence" value="ECO:0007669"/>
    <property type="project" value="TreeGrafter"/>
</dbReference>
<dbReference type="Proteomes" id="UP000249499">
    <property type="component" value="Chromosome"/>
</dbReference>
<dbReference type="InterPro" id="IPR012767">
    <property type="entry name" value="Trehalose_TreY"/>
</dbReference>
<name>A0AAF1KQ65_9HYPH</name>
<feature type="domain" description="Glycosyl hydrolase family 13 catalytic" evidence="1">
    <location>
        <begin position="6"/>
        <end position="480"/>
    </location>
</feature>
<gene>
    <name evidence="2" type="primary">treY</name>
    <name evidence="2" type="ORF">PR017_17505</name>
</gene>
<protein>
    <submittedName>
        <fullName evidence="2">Malto-oligosyltrehalose synthase</fullName>
    </submittedName>
</protein>
<dbReference type="Gene3D" id="3.30.1590.10">
    <property type="entry name" value="Maltooligosyl trehalose synthase, domain 2"/>
    <property type="match status" value="1"/>
</dbReference>
<evidence type="ECO:0000259" key="1">
    <source>
        <dbReference type="SMART" id="SM00642"/>
    </source>
</evidence>
<evidence type="ECO:0000313" key="2">
    <source>
        <dbReference type="EMBL" id="WFR95532.1"/>
    </source>
</evidence>
<dbReference type="CDD" id="cd11336">
    <property type="entry name" value="AmyAc_MTSase"/>
    <property type="match status" value="1"/>
</dbReference>
<reference evidence="3" key="2">
    <citation type="journal article" date="2023" name="MicrobiologyOpen">
        <title>Genomics of the tumorigenes clade of the family Rhizobiaceae and description of Rhizobium rhododendri sp. nov.</title>
        <authorList>
            <person name="Kuzmanovic N."/>
            <person name="diCenzo G.C."/>
            <person name="Bunk B."/>
            <person name="Sproeer C."/>
            <person name="Fruehling A."/>
            <person name="Neumann-Schaal M."/>
            <person name="Overmann J."/>
            <person name="Smalla K."/>
        </authorList>
    </citation>
    <scope>NUCLEOTIDE SEQUENCE [LARGE SCALE GENOMIC DNA]</scope>
    <source>
        <strain evidence="3">1078</strain>
    </source>
</reference>
<keyword evidence="3" id="KW-1185">Reference proteome</keyword>
<dbReference type="PANTHER" id="PTHR10357">
    <property type="entry name" value="ALPHA-AMYLASE FAMILY MEMBER"/>
    <property type="match status" value="1"/>
</dbReference>
<dbReference type="SUPFAM" id="SSF51445">
    <property type="entry name" value="(Trans)glycosidases"/>
    <property type="match status" value="1"/>
</dbReference>
<proteinExistence type="predicted"/>
<dbReference type="Gene3D" id="1.10.10.470">
    <property type="entry name" value="Maltooligosyl trehalose synthase, domain 4"/>
    <property type="match status" value="1"/>
</dbReference>
<dbReference type="KEGG" id="rtu:PR017_17505"/>
<sequence>MTLPNSTYRIQFRDGMTFDHARKMVPYLRQLGISHLYASPIFTATKGSTHGYDVTDTNEIDPAIGGREGFDKLSKALREADIGLLVDIVPNHMAASLENSWWRSVVEWGEESPFSQHFDIDWRRKLTLPILGKPLQDALEAGELKLTVDSDAGTLTVAYYEQRLPLSPSTYAAVLSRLDLPVVAAMCTLASAADPQRETEFRQSMRDMVSGETADINKALEQKFSDPASLQAVLDEQPWRLIYWKDAPRELSYRRFFEVTGLVGLRVEDPAVFDDAHRLTLELVRSGAVDGLRLDHIDGLADPAGYLERLRSAVGEDTYIVVEKILAEGETLPEAWPISGTTGYEFITTLPDVLVNTSGMKAITETYREIADGEPEFAEGALAVKAMLARKNFAVETNNLLQLLLSVGAINGDVPEQAALEQALVSVLVACPVYRTYGTDGALDAADGAMWSTIVETAGGSSEKPDHAALSFVDKVFQGNVAPEAKADALEFRRRFQQLTGPLTAKSIEDTMFYRYNRLIGLNEVGGEPAASEFGLQRFHHEMAKRMETQPAGLSATSTHDTKRGEDGRARLYALTEAPEAWLDGVERWRKINAATVASLQGGAAPEPRVEWMLYQALAGAWPADLALEAPAPADLPDRFIAYVEKALREAKQRTNWGEEDGAYEDAVKAFAANLLASDNAAFLQDFRKTLQPFVRAGLFNGLTQTLIKLAALGIPDVYQGAEQLDLSLVDPDNRRLPDYKRLGEDLAVPLQTRDEGALARGLFKQRLVQKGLALRNAEPTLFAKGDYQPLAVTGERADNAIAFLRSHENKMVVAIAPRLVYGLGEGEWPCGDYWGGSAIALPERAVGRVRNVMDGTVHETGQPLKLAALLATSPVALLVSE</sequence>
<dbReference type="InterPro" id="IPR017853">
    <property type="entry name" value="GH"/>
</dbReference>
<dbReference type="Gene3D" id="1.10.150.200">
    <property type="entry name" value="Maltooligosyl trehalose synthase, domain 3"/>
    <property type="match status" value="1"/>
</dbReference>
<dbReference type="GO" id="GO:0047470">
    <property type="term" value="F:(1,4)-alpha-D-glucan 1-alpha-D-glucosylmutase activity"/>
    <property type="evidence" value="ECO:0007669"/>
    <property type="project" value="TreeGrafter"/>
</dbReference>
<reference evidence="2 3" key="1">
    <citation type="journal article" date="2018" name="Sci. Rep.">
        <title>Rhizobium tumorigenes sp. nov., a novel plant tumorigenic bacterium isolated from cane gall tumors on thornless blackberry.</title>
        <authorList>
            <person name="Kuzmanovi N."/>
            <person name="Smalla K."/>
            <person name="Gronow S."/>
            <person name="PuBawska J."/>
        </authorList>
    </citation>
    <scope>NUCLEOTIDE SEQUENCE [LARGE SCALE GENOMIC DNA]</scope>
    <source>
        <strain evidence="2 3">1078</strain>
    </source>
</reference>
<organism evidence="2 3">
    <name type="scientific">Rhizobium tumorigenes</name>
    <dbReference type="NCBI Taxonomy" id="2041385"/>
    <lineage>
        <taxon>Bacteria</taxon>
        <taxon>Pseudomonadati</taxon>
        <taxon>Pseudomonadota</taxon>
        <taxon>Alphaproteobacteria</taxon>
        <taxon>Hyphomicrobiales</taxon>
        <taxon>Rhizobiaceae</taxon>
        <taxon>Rhizobium/Agrobacterium group</taxon>
        <taxon>Rhizobium</taxon>
    </lineage>
</organism>
<dbReference type="RefSeq" id="WP_111216296.1">
    <property type="nucleotide sequence ID" value="NZ_CP117255.1"/>
</dbReference>
<dbReference type="NCBIfam" id="TIGR02401">
    <property type="entry name" value="trehalose_TreY"/>
    <property type="match status" value="1"/>
</dbReference>
<dbReference type="GO" id="GO:0030980">
    <property type="term" value="P:alpha-glucan catabolic process"/>
    <property type="evidence" value="ECO:0007669"/>
    <property type="project" value="TreeGrafter"/>
</dbReference>